<name>A0A6J4RV17_9ACTN</name>
<dbReference type="EMBL" id="CADCVI010000179">
    <property type="protein sequence ID" value="CAA9479719.1"/>
    <property type="molecule type" value="Genomic_DNA"/>
</dbReference>
<dbReference type="GO" id="GO:0004467">
    <property type="term" value="F:long-chain fatty acid-CoA ligase activity"/>
    <property type="evidence" value="ECO:0007669"/>
    <property type="project" value="UniProtKB-EC"/>
</dbReference>
<evidence type="ECO:0000256" key="2">
    <source>
        <dbReference type="SAM" id="MobiDB-lite"/>
    </source>
</evidence>
<dbReference type="Pfam" id="PF13193">
    <property type="entry name" value="AMP-binding_C"/>
    <property type="match status" value="1"/>
</dbReference>
<feature type="region of interest" description="Disordered" evidence="2">
    <location>
        <begin position="1"/>
        <end position="21"/>
    </location>
</feature>
<evidence type="ECO:0000256" key="1">
    <source>
        <dbReference type="ARBA" id="ARBA00006432"/>
    </source>
</evidence>
<dbReference type="PANTHER" id="PTHR43201">
    <property type="entry name" value="ACYL-COA SYNTHETASE"/>
    <property type="match status" value="1"/>
</dbReference>
<evidence type="ECO:0000313" key="5">
    <source>
        <dbReference type="EMBL" id="CAA9479719.1"/>
    </source>
</evidence>
<comment type="similarity">
    <text evidence="1">Belongs to the ATP-dependent AMP-binding enzyme family.</text>
</comment>
<keyword evidence="5" id="KW-0436">Ligase</keyword>
<dbReference type="EC" id="6.2.1.3" evidence="5"/>
<dbReference type="Pfam" id="PF00501">
    <property type="entry name" value="AMP-binding"/>
    <property type="match status" value="1"/>
</dbReference>
<protein>
    <submittedName>
        <fullName evidence="5">Long-chain-fatty-acid--CoA ligase</fullName>
        <ecNumber evidence="5">6.2.1.3</ecNumber>
    </submittedName>
</protein>
<dbReference type="InterPro" id="IPR025110">
    <property type="entry name" value="AMP-bd_C"/>
</dbReference>
<dbReference type="GO" id="GO:0031956">
    <property type="term" value="F:medium-chain fatty acid-CoA ligase activity"/>
    <property type="evidence" value="ECO:0007669"/>
    <property type="project" value="TreeGrafter"/>
</dbReference>
<organism evidence="5">
    <name type="scientific">uncultured Rubrobacteraceae bacterium</name>
    <dbReference type="NCBI Taxonomy" id="349277"/>
    <lineage>
        <taxon>Bacteria</taxon>
        <taxon>Bacillati</taxon>
        <taxon>Actinomycetota</taxon>
        <taxon>Rubrobacteria</taxon>
        <taxon>Rubrobacterales</taxon>
        <taxon>Rubrobacteraceae</taxon>
        <taxon>environmental samples</taxon>
    </lineage>
</organism>
<feature type="domain" description="AMP-binding enzyme C-terminal" evidence="4">
    <location>
        <begin position="434"/>
        <end position="508"/>
    </location>
</feature>
<dbReference type="Gene3D" id="3.30.300.30">
    <property type="match status" value="1"/>
</dbReference>
<evidence type="ECO:0000259" key="4">
    <source>
        <dbReference type="Pfam" id="PF13193"/>
    </source>
</evidence>
<feature type="domain" description="AMP-dependent synthetase/ligase" evidence="3">
    <location>
        <begin position="32"/>
        <end position="383"/>
    </location>
</feature>
<evidence type="ECO:0000259" key="3">
    <source>
        <dbReference type="Pfam" id="PF00501"/>
    </source>
</evidence>
<dbReference type="InterPro" id="IPR020845">
    <property type="entry name" value="AMP-binding_CS"/>
</dbReference>
<dbReference type="InterPro" id="IPR045851">
    <property type="entry name" value="AMP-bd_C_sf"/>
</dbReference>
<reference evidence="5" key="1">
    <citation type="submission" date="2020-02" db="EMBL/GenBank/DDBJ databases">
        <authorList>
            <person name="Meier V. D."/>
        </authorList>
    </citation>
    <scope>NUCLEOTIDE SEQUENCE</scope>
    <source>
        <strain evidence="5">AVDCRST_MAG25</strain>
    </source>
</reference>
<accession>A0A6J4RV17</accession>
<dbReference type="PROSITE" id="PS00455">
    <property type="entry name" value="AMP_BINDING"/>
    <property type="match status" value="1"/>
</dbReference>
<dbReference type="AlphaFoldDB" id="A0A6J4RV17"/>
<dbReference type="PANTHER" id="PTHR43201:SF8">
    <property type="entry name" value="ACYL-COA SYNTHETASE FAMILY MEMBER 3"/>
    <property type="match status" value="1"/>
</dbReference>
<dbReference type="InterPro" id="IPR000873">
    <property type="entry name" value="AMP-dep_synth/lig_dom"/>
</dbReference>
<dbReference type="InterPro" id="IPR042099">
    <property type="entry name" value="ANL_N_sf"/>
</dbReference>
<dbReference type="Gene3D" id="3.40.50.12780">
    <property type="entry name" value="N-terminal domain of ligase-like"/>
    <property type="match status" value="1"/>
</dbReference>
<proteinExistence type="inferred from homology"/>
<sequence>MKETGASPHPPGAARSGGRTGVAPASVVEAFVRHAREEPEKPCIFFEGDEWSYGRLLERAERFAAALGERGIARGERVALFLGNSPDFLAAYLGTHLAGAVVVPVNTAYKRAELGHIFEDSGARLCLTDAERRTEIEGLRTDLPDLETVVEVGEGLEEMLGTAGPYELRLPDGEDLATIAYTSGTTGRSKGAMLLHRNLVANVAAVCEAWRWGPDDRLLLTLPLFHTHGLTVGAHGTLYVGASAELHRRFDADRVYDALLGGETTMFFGVPTMYARLLREARARDERPGPLRLYVAGSAPLSPGAFAEFEELFGERILERYGMTETGMNLTNPYDGERRPGTVGAPFPGQEARVVGVKGRDLLGPGEVGEIEVRGPHVFAGYWRRPDATEESLGADGWFRTGDLGSVSPDGYYTITGRAKELIISGGYNVYPREVEEVLEGCPGVAEVAVVGLPDEEYGEKVAAAVVRDDPGLEATKVIDFCRGDLAGFKRPREVVFLDELPRNALGKVQKHLVRDGLLKGEDS</sequence>
<gene>
    <name evidence="5" type="ORF">AVDCRST_MAG25-2684</name>
</gene>
<dbReference type="SUPFAM" id="SSF56801">
    <property type="entry name" value="Acetyl-CoA synthetase-like"/>
    <property type="match status" value="1"/>
</dbReference>
<dbReference type="CDD" id="cd05941">
    <property type="entry name" value="MCS"/>
    <property type="match status" value="1"/>
</dbReference>